<dbReference type="AlphaFoldDB" id="A0A8H7QH60"/>
<dbReference type="Proteomes" id="UP000650833">
    <property type="component" value="Unassembled WGS sequence"/>
</dbReference>
<keyword evidence="2" id="KW-1185">Reference proteome</keyword>
<proteinExistence type="predicted"/>
<organism evidence="1 2">
    <name type="scientific">Mucor plumbeus</name>
    <dbReference type="NCBI Taxonomy" id="97098"/>
    <lineage>
        <taxon>Eukaryota</taxon>
        <taxon>Fungi</taxon>
        <taxon>Fungi incertae sedis</taxon>
        <taxon>Mucoromycota</taxon>
        <taxon>Mucoromycotina</taxon>
        <taxon>Mucoromycetes</taxon>
        <taxon>Mucorales</taxon>
        <taxon>Mucorineae</taxon>
        <taxon>Mucoraceae</taxon>
        <taxon>Mucor</taxon>
    </lineage>
</organism>
<dbReference type="OrthoDB" id="5544375at2759"/>
<evidence type="ECO:0000313" key="1">
    <source>
        <dbReference type="EMBL" id="KAG2192408.1"/>
    </source>
</evidence>
<sequence length="164" mass="18752">MGASQSKTQQEQKEPVIFYNPNVPLQFSQSLVGSLEKKAEQTTERVEARQVESVVRQRVAEELEKIKNNESKLKEKFYIQLTEENAEKDNLNAVTTTKDIESMVERISRSGAKELPAQVKKCQDEVIACYNNNKSRSLDCWKEVANFKEAVAEEQKKFVAAHQN</sequence>
<dbReference type="InterPro" id="IPR012471">
    <property type="entry name" value="DUF1690"/>
</dbReference>
<reference evidence="1" key="1">
    <citation type="submission" date="2020-12" db="EMBL/GenBank/DDBJ databases">
        <title>Metabolic potential, ecology and presence of endohyphal bacteria is reflected in genomic diversity of Mucoromycotina.</title>
        <authorList>
            <person name="Muszewska A."/>
            <person name="Okrasinska A."/>
            <person name="Steczkiewicz K."/>
            <person name="Drgas O."/>
            <person name="Orlowska M."/>
            <person name="Perlinska-Lenart U."/>
            <person name="Aleksandrzak-Piekarczyk T."/>
            <person name="Szatraj K."/>
            <person name="Zielenkiewicz U."/>
            <person name="Pilsyk S."/>
            <person name="Malc E."/>
            <person name="Mieczkowski P."/>
            <person name="Kruszewska J.S."/>
            <person name="Biernat P."/>
            <person name="Pawlowska J."/>
        </authorList>
    </citation>
    <scope>NUCLEOTIDE SEQUENCE</scope>
    <source>
        <strain evidence="1">CBS 226.32</strain>
    </source>
</reference>
<dbReference type="Pfam" id="PF07956">
    <property type="entry name" value="DUF1690"/>
    <property type="match status" value="1"/>
</dbReference>
<evidence type="ECO:0000313" key="2">
    <source>
        <dbReference type="Proteomes" id="UP000650833"/>
    </source>
</evidence>
<name>A0A8H7QH60_9FUNG</name>
<dbReference type="EMBL" id="JAEPRC010000729">
    <property type="protein sequence ID" value="KAG2192408.1"/>
    <property type="molecule type" value="Genomic_DNA"/>
</dbReference>
<comment type="caution">
    <text evidence="1">The sequence shown here is derived from an EMBL/GenBank/DDBJ whole genome shotgun (WGS) entry which is preliminary data.</text>
</comment>
<gene>
    <name evidence="1" type="ORF">INT46_007887</name>
</gene>
<protein>
    <recommendedName>
        <fullName evidence="3">MICOS complex subunit MIC19</fullName>
    </recommendedName>
</protein>
<evidence type="ECO:0008006" key="3">
    <source>
        <dbReference type="Google" id="ProtNLM"/>
    </source>
</evidence>
<accession>A0A8H7QH60</accession>